<sequence length="111" mass="12640">MLLLHLNFTWWLFGHTNAMSSLSMSSNHPGNASELKSSVCHGTFHSLLLFCFCIFLTKFWAKWELGFKHLCSPSPFRVTMISRFLQDELGYNTSTFSISLGLMDSTPVSMH</sequence>
<reference evidence="2" key="2">
    <citation type="journal article" date="2015" name="Fish Shellfish Immunol.">
        <title>Early steps in the European eel (Anguilla anguilla)-Vibrio vulnificus interaction in the gills: Role of the RtxA13 toxin.</title>
        <authorList>
            <person name="Callol A."/>
            <person name="Pajuelo D."/>
            <person name="Ebbesson L."/>
            <person name="Teles M."/>
            <person name="MacKenzie S."/>
            <person name="Amaro C."/>
        </authorList>
    </citation>
    <scope>NUCLEOTIDE SEQUENCE</scope>
</reference>
<proteinExistence type="predicted"/>
<keyword evidence="1" id="KW-0732">Signal</keyword>
<evidence type="ECO:0000313" key="2">
    <source>
        <dbReference type="EMBL" id="JAI07105.1"/>
    </source>
</evidence>
<feature type="chain" id="PRO_5002435648" evidence="1">
    <location>
        <begin position="19"/>
        <end position="111"/>
    </location>
</feature>
<dbReference type="EMBL" id="GBXM01001473">
    <property type="protein sequence ID" value="JAI07105.1"/>
    <property type="molecule type" value="Transcribed_RNA"/>
</dbReference>
<organism evidence="2">
    <name type="scientific">Anguilla anguilla</name>
    <name type="common">European freshwater eel</name>
    <name type="synonym">Muraena anguilla</name>
    <dbReference type="NCBI Taxonomy" id="7936"/>
    <lineage>
        <taxon>Eukaryota</taxon>
        <taxon>Metazoa</taxon>
        <taxon>Chordata</taxon>
        <taxon>Craniata</taxon>
        <taxon>Vertebrata</taxon>
        <taxon>Euteleostomi</taxon>
        <taxon>Actinopterygii</taxon>
        <taxon>Neopterygii</taxon>
        <taxon>Teleostei</taxon>
        <taxon>Anguilliformes</taxon>
        <taxon>Anguillidae</taxon>
        <taxon>Anguilla</taxon>
    </lineage>
</organism>
<feature type="signal peptide" evidence="1">
    <location>
        <begin position="1"/>
        <end position="18"/>
    </location>
</feature>
<dbReference type="AlphaFoldDB" id="A0A0E9XWR0"/>
<name>A0A0E9XWR0_ANGAN</name>
<protein>
    <submittedName>
        <fullName evidence="2">Uncharacterized protein</fullName>
    </submittedName>
</protein>
<evidence type="ECO:0000256" key="1">
    <source>
        <dbReference type="SAM" id="SignalP"/>
    </source>
</evidence>
<reference evidence="2" key="1">
    <citation type="submission" date="2014-11" db="EMBL/GenBank/DDBJ databases">
        <authorList>
            <person name="Amaro Gonzalez C."/>
        </authorList>
    </citation>
    <scope>NUCLEOTIDE SEQUENCE</scope>
</reference>
<accession>A0A0E9XWR0</accession>